<proteinExistence type="predicted"/>
<accession>A0ABP8KQ73</accession>
<gene>
    <name evidence="3" type="ORF">GCM10023187_37730</name>
</gene>
<evidence type="ECO:0000313" key="4">
    <source>
        <dbReference type="Proteomes" id="UP001500936"/>
    </source>
</evidence>
<feature type="region of interest" description="Disordered" evidence="1">
    <location>
        <begin position="276"/>
        <end position="315"/>
    </location>
</feature>
<feature type="transmembrane region" description="Helical" evidence="2">
    <location>
        <begin position="109"/>
        <end position="138"/>
    </location>
</feature>
<keyword evidence="2" id="KW-1133">Transmembrane helix</keyword>
<evidence type="ECO:0000313" key="3">
    <source>
        <dbReference type="EMBL" id="GAA4411610.1"/>
    </source>
</evidence>
<evidence type="ECO:0000256" key="2">
    <source>
        <dbReference type="SAM" id="Phobius"/>
    </source>
</evidence>
<feature type="transmembrane region" description="Helical" evidence="2">
    <location>
        <begin position="69"/>
        <end position="88"/>
    </location>
</feature>
<protein>
    <submittedName>
        <fullName evidence="3">Uncharacterized protein</fullName>
    </submittedName>
</protein>
<reference evidence="4" key="1">
    <citation type="journal article" date="2019" name="Int. J. Syst. Evol. Microbiol.">
        <title>The Global Catalogue of Microorganisms (GCM) 10K type strain sequencing project: providing services to taxonomists for standard genome sequencing and annotation.</title>
        <authorList>
            <consortium name="The Broad Institute Genomics Platform"/>
            <consortium name="The Broad Institute Genome Sequencing Center for Infectious Disease"/>
            <person name="Wu L."/>
            <person name="Ma J."/>
        </authorList>
    </citation>
    <scope>NUCLEOTIDE SEQUENCE [LARGE SCALE GENOMIC DNA]</scope>
    <source>
        <strain evidence="4">JCM 17925</strain>
    </source>
</reference>
<feature type="transmembrane region" description="Helical" evidence="2">
    <location>
        <begin position="229"/>
        <end position="252"/>
    </location>
</feature>
<name>A0ABP8KQ73_9BACT</name>
<keyword evidence="4" id="KW-1185">Reference proteome</keyword>
<evidence type="ECO:0000256" key="1">
    <source>
        <dbReference type="SAM" id="MobiDB-lite"/>
    </source>
</evidence>
<keyword evidence="2" id="KW-0472">Membrane</keyword>
<sequence length="315" mass="35152">MVLVIYLISLVLGLLVALPFYGAVRAETDHSLAFDALLDGFDYTVFTDFMQEKGNAISPLLSVGRWASVVYLLLSVFFTGGILMRFAEPHRPVILGAFWQACSHYFRRYVGLFALSTGVVLLLAFVWLIVCTLFILAFADALSERELFGIGLSCFLAFALMVTLVLCIGDYAKVDMLRRDERNALRAFRRASALVFRHLVWTYGLYWVLLLMGAGLFALYFTIESAVGMSNWTTILLMLLIQQVFIAGRIGLKVATLGVSWQVYDQRMPLPAVYAGPSTIETPSHTTDETRTNEPLTNEPARPASNLDTTKKTTE</sequence>
<feature type="transmembrane region" description="Helical" evidence="2">
    <location>
        <begin position="150"/>
        <end position="172"/>
    </location>
</feature>
<dbReference type="Proteomes" id="UP001500936">
    <property type="component" value="Unassembled WGS sequence"/>
</dbReference>
<dbReference type="EMBL" id="BAABHB010000008">
    <property type="protein sequence ID" value="GAA4411610.1"/>
    <property type="molecule type" value="Genomic_DNA"/>
</dbReference>
<comment type="caution">
    <text evidence="3">The sequence shown here is derived from an EMBL/GenBank/DDBJ whole genome shotgun (WGS) entry which is preliminary data.</text>
</comment>
<organism evidence="3 4">
    <name type="scientific">Nibrella viscosa</name>
    <dbReference type="NCBI Taxonomy" id="1084524"/>
    <lineage>
        <taxon>Bacteria</taxon>
        <taxon>Pseudomonadati</taxon>
        <taxon>Bacteroidota</taxon>
        <taxon>Cytophagia</taxon>
        <taxon>Cytophagales</taxon>
        <taxon>Spirosomataceae</taxon>
        <taxon>Nibrella</taxon>
    </lineage>
</organism>
<keyword evidence="2" id="KW-0812">Transmembrane</keyword>
<feature type="transmembrane region" description="Helical" evidence="2">
    <location>
        <begin position="199"/>
        <end position="223"/>
    </location>
</feature>